<dbReference type="InterPro" id="IPR027469">
    <property type="entry name" value="Cation_efflux_TMD_sf"/>
</dbReference>
<keyword evidence="7 8" id="KW-0472">Membrane</keyword>
<keyword evidence="12" id="KW-1185">Reference proteome</keyword>
<feature type="domain" description="Cation efflux protein cytoplasmic" evidence="10">
    <location>
        <begin position="197"/>
        <end position="268"/>
    </location>
</feature>
<dbReference type="AlphaFoldDB" id="A0ABD5YXF3"/>
<name>A0ABD5YXF3_9EURY</name>
<evidence type="ECO:0000259" key="10">
    <source>
        <dbReference type="Pfam" id="PF16916"/>
    </source>
</evidence>
<dbReference type="Pfam" id="PF01545">
    <property type="entry name" value="Cation_efflux"/>
    <property type="match status" value="1"/>
</dbReference>
<evidence type="ECO:0000256" key="8">
    <source>
        <dbReference type="SAM" id="Phobius"/>
    </source>
</evidence>
<dbReference type="InterPro" id="IPR036837">
    <property type="entry name" value="Cation_efflux_CTD_sf"/>
</dbReference>
<dbReference type="PANTHER" id="PTHR45820">
    <property type="entry name" value="FI23527P1"/>
    <property type="match status" value="1"/>
</dbReference>
<dbReference type="Proteomes" id="UP001596447">
    <property type="component" value="Unassembled WGS sequence"/>
</dbReference>
<feature type="transmembrane region" description="Helical" evidence="8">
    <location>
        <begin position="167"/>
        <end position="184"/>
    </location>
</feature>
<keyword evidence="6 8" id="KW-1133">Transmembrane helix</keyword>
<evidence type="ECO:0000313" key="11">
    <source>
        <dbReference type="EMBL" id="MFC7198414.1"/>
    </source>
</evidence>
<dbReference type="NCBIfam" id="TIGR01297">
    <property type="entry name" value="CDF"/>
    <property type="match status" value="1"/>
</dbReference>
<evidence type="ECO:0000313" key="12">
    <source>
        <dbReference type="Proteomes" id="UP001596447"/>
    </source>
</evidence>
<accession>A0ABD5YXF3</accession>
<protein>
    <submittedName>
        <fullName evidence="11">Cation diffusion facilitator family transporter</fullName>
    </submittedName>
</protein>
<dbReference type="SUPFAM" id="SSF160240">
    <property type="entry name" value="Cation efflux protein cytoplasmic domain-like"/>
    <property type="match status" value="1"/>
</dbReference>
<evidence type="ECO:0000256" key="3">
    <source>
        <dbReference type="ARBA" id="ARBA00022448"/>
    </source>
</evidence>
<dbReference type="InterPro" id="IPR058533">
    <property type="entry name" value="Cation_efflux_TM"/>
</dbReference>
<dbReference type="Pfam" id="PF16916">
    <property type="entry name" value="ZT_dimer"/>
    <property type="match status" value="1"/>
</dbReference>
<dbReference type="InterPro" id="IPR002524">
    <property type="entry name" value="Cation_efflux"/>
</dbReference>
<evidence type="ECO:0000256" key="5">
    <source>
        <dbReference type="ARBA" id="ARBA00022833"/>
    </source>
</evidence>
<evidence type="ECO:0000259" key="9">
    <source>
        <dbReference type="Pfam" id="PF01545"/>
    </source>
</evidence>
<proteinExistence type="inferred from homology"/>
<comment type="subcellular location">
    <subcellularLocation>
        <location evidence="1">Membrane</location>
        <topology evidence="1">Multi-pass membrane protein</topology>
    </subcellularLocation>
</comment>
<feature type="transmembrane region" description="Helical" evidence="8">
    <location>
        <begin position="72"/>
        <end position="91"/>
    </location>
</feature>
<keyword evidence="3" id="KW-0813">Transport</keyword>
<feature type="domain" description="Cation efflux protein transmembrane" evidence="9">
    <location>
        <begin position="3"/>
        <end position="190"/>
    </location>
</feature>
<feature type="transmembrane region" description="Helical" evidence="8">
    <location>
        <begin position="135"/>
        <end position="155"/>
    </location>
</feature>
<dbReference type="PANTHER" id="PTHR45820:SF4">
    <property type="entry name" value="ZINC TRANSPORTER 63C, ISOFORM F"/>
    <property type="match status" value="1"/>
</dbReference>
<feature type="transmembrane region" description="Helical" evidence="8">
    <location>
        <begin position="7"/>
        <end position="28"/>
    </location>
</feature>
<sequence length="282" mass="30932">MGVVALINLVGFVIELAGGLLFGSVALIGDAFHMLFDALAYVLAFGAAYVSRRAEPGEYWSYGLDRVEPFTAFLNGILLVPMVGYLVWESYQRFLNPVEIDPLMTAGLATGGLVVNFASVYYLQGGEMNLNEKGAYYHLIGDTGASVAVIVSMLIIEFTGSTLADPITAVLIAVIIIWSAVKLLRESGEIFFQRSPVSVEDVETRLEELEGVLAVDDVHIWQLSSTVRVASIHLTDDVQSLEEREKLKTRAVDVLHEEFDVDHATIDMASESSEYVQVPEHQ</sequence>
<dbReference type="EMBL" id="JBHTAR010000004">
    <property type="protein sequence ID" value="MFC7198414.1"/>
    <property type="molecule type" value="Genomic_DNA"/>
</dbReference>
<keyword evidence="4 8" id="KW-0812">Transmembrane</keyword>
<reference evidence="11 12" key="1">
    <citation type="journal article" date="2019" name="Int. J. Syst. Evol. Microbiol.">
        <title>The Global Catalogue of Microorganisms (GCM) 10K type strain sequencing project: providing services to taxonomists for standard genome sequencing and annotation.</title>
        <authorList>
            <consortium name="The Broad Institute Genomics Platform"/>
            <consortium name="The Broad Institute Genome Sequencing Center for Infectious Disease"/>
            <person name="Wu L."/>
            <person name="Ma J."/>
        </authorList>
    </citation>
    <scope>NUCLEOTIDE SEQUENCE [LARGE SCALE GENOMIC DNA]</scope>
    <source>
        <strain evidence="11 12">XZGYJ-43</strain>
    </source>
</reference>
<evidence type="ECO:0000256" key="1">
    <source>
        <dbReference type="ARBA" id="ARBA00004141"/>
    </source>
</evidence>
<evidence type="ECO:0000256" key="4">
    <source>
        <dbReference type="ARBA" id="ARBA00022692"/>
    </source>
</evidence>
<keyword evidence="5" id="KW-0862">Zinc</keyword>
<dbReference type="GO" id="GO:0006812">
    <property type="term" value="P:monoatomic cation transport"/>
    <property type="evidence" value="ECO:0007669"/>
    <property type="project" value="UniProtKB-ARBA"/>
</dbReference>
<feature type="transmembrane region" description="Helical" evidence="8">
    <location>
        <begin position="34"/>
        <end position="51"/>
    </location>
</feature>
<organism evidence="11 12">
    <name type="scientific">Halospeciosus flavus</name>
    <dbReference type="NCBI Taxonomy" id="3032283"/>
    <lineage>
        <taxon>Archaea</taxon>
        <taxon>Methanobacteriati</taxon>
        <taxon>Methanobacteriota</taxon>
        <taxon>Stenosarchaea group</taxon>
        <taxon>Halobacteria</taxon>
        <taxon>Halobacteriales</taxon>
        <taxon>Halobacteriaceae</taxon>
        <taxon>Halospeciosus</taxon>
    </lineage>
</organism>
<comment type="similarity">
    <text evidence="2">Belongs to the cation diffusion facilitator (CDF) transporter (TC 2.A.4) family. SLC30A subfamily.</text>
</comment>
<dbReference type="RefSeq" id="WP_382215817.1">
    <property type="nucleotide sequence ID" value="NZ_JBHTAR010000004.1"/>
</dbReference>
<comment type="caution">
    <text evidence="11">The sequence shown here is derived from an EMBL/GenBank/DDBJ whole genome shotgun (WGS) entry which is preliminary data.</text>
</comment>
<dbReference type="Gene3D" id="1.20.1510.10">
    <property type="entry name" value="Cation efflux protein transmembrane domain"/>
    <property type="match status" value="1"/>
</dbReference>
<dbReference type="InterPro" id="IPR027470">
    <property type="entry name" value="Cation_efflux_CTD"/>
</dbReference>
<evidence type="ECO:0000256" key="2">
    <source>
        <dbReference type="ARBA" id="ARBA00008873"/>
    </source>
</evidence>
<gene>
    <name evidence="11" type="ORF">ACFQJ9_02910</name>
</gene>
<feature type="transmembrane region" description="Helical" evidence="8">
    <location>
        <begin position="103"/>
        <end position="123"/>
    </location>
</feature>
<dbReference type="SUPFAM" id="SSF161111">
    <property type="entry name" value="Cation efflux protein transmembrane domain-like"/>
    <property type="match status" value="1"/>
</dbReference>
<dbReference type="GO" id="GO:0016020">
    <property type="term" value="C:membrane"/>
    <property type="evidence" value="ECO:0007669"/>
    <property type="project" value="UniProtKB-SubCell"/>
</dbReference>
<evidence type="ECO:0000256" key="6">
    <source>
        <dbReference type="ARBA" id="ARBA00022989"/>
    </source>
</evidence>
<evidence type="ECO:0000256" key="7">
    <source>
        <dbReference type="ARBA" id="ARBA00023136"/>
    </source>
</evidence>